<evidence type="ECO:0000256" key="4">
    <source>
        <dbReference type="ARBA" id="ARBA00023186"/>
    </source>
</evidence>
<comment type="caution">
    <text evidence="6">The sequence shown here is derived from an EMBL/GenBank/DDBJ whole genome shotgun (WGS) entry which is preliminary data.</text>
</comment>
<keyword evidence="3" id="KW-0067">ATP-binding</keyword>
<proteinExistence type="inferred from homology"/>
<protein>
    <submittedName>
        <fullName evidence="6">Uncharacterized protein</fullName>
    </submittedName>
</protein>
<dbReference type="InterPro" id="IPR036890">
    <property type="entry name" value="HATPase_C_sf"/>
</dbReference>
<accession>A0AA41RYB9</accession>
<dbReference type="Gene3D" id="1.20.120.790">
    <property type="entry name" value="Heat shock protein 90, C-terminal domain"/>
    <property type="match status" value="1"/>
</dbReference>
<evidence type="ECO:0000313" key="7">
    <source>
        <dbReference type="Proteomes" id="UP001177140"/>
    </source>
</evidence>
<dbReference type="AlphaFoldDB" id="A0AA41RYB9"/>
<dbReference type="InterPro" id="IPR020568">
    <property type="entry name" value="Ribosomal_Su5_D2-typ_SF"/>
</dbReference>
<dbReference type="PANTHER" id="PTHR11528">
    <property type="entry name" value="HEAT SHOCK PROTEIN 90 FAMILY MEMBER"/>
    <property type="match status" value="1"/>
</dbReference>
<dbReference type="GO" id="GO:0140662">
    <property type="term" value="F:ATP-dependent protein folding chaperone"/>
    <property type="evidence" value="ECO:0007669"/>
    <property type="project" value="InterPro"/>
</dbReference>
<dbReference type="Gene3D" id="3.30.230.80">
    <property type="match status" value="1"/>
</dbReference>
<dbReference type="InterPro" id="IPR001404">
    <property type="entry name" value="Hsp90_fam"/>
</dbReference>
<evidence type="ECO:0000256" key="3">
    <source>
        <dbReference type="ARBA" id="ARBA00022840"/>
    </source>
</evidence>
<reference evidence="6" key="1">
    <citation type="submission" date="2022-03" db="EMBL/GenBank/DDBJ databases">
        <title>A functionally conserved STORR gene fusion in Papaver species that diverged 16.8 million years ago.</title>
        <authorList>
            <person name="Catania T."/>
        </authorList>
    </citation>
    <scope>NUCLEOTIDE SEQUENCE</scope>
    <source>
        <strain evidence="6">S-191538</strain>
    </source>
</reference>
<evidence type="ECO:0000256" key="2">
    <source>
        <dbReference type="ARBA" id="ARBA00022741"/>
    </source>
</evidence>
<dbReference type="GO" id="GO:0016887">
    <property type="term" value="F:ATP hydrolysis activity"/>
    <property type="evidence" value="ECO:0007669"/>
    <property type="project" value="InterPro"/>
</dbReference>
<keyword evidence="7" id="KW-1185">Reference proteome</keyword>
<comment type="similarity">
    <text evidence="1">Belongs to the heat shock protein 90 family.</text>
</comment>
<dbReference type="Gene3D" id="3.30.565.10">
    <property type="entry name" value="Histidine kinase-like ATPase, C-terminal domain"/>
    <property type="match status" value="1"/>
</dbReference>
<dbReference type="SUPFAM" id="SSF55874">
    <property type="entry name" value="ATPase domain of HSP90 chaperone/DNA topoisomerase II/histidine kinase"/>
    <property type="match status" value="1"/>
</dbReference>
<dbReference type="EMBL" id="JAJJMA010062526">
    <property type="protein sequence ID" value="MCL7026926.1"/>
    <property type="molecule type" value="Genomic_DNA"/>
</dbReference>
<name>A0AA41RYB9_PAPNU</name>
<keyword evidence="4" id="KW-0143">Chaperone</keyword>
<dbReference type="SUPFAM" id="SSF54211">
    <property type="entry name" value="Ribosomal protein S5 domain 2-like"/>
    <property type="match status" value="1"/>
</dbReference>
<dbReference type="GO" id="GO:0005524">
    <property type="term" value="F:ATP binding"/>
    <property type="evidence" value="ECO:0007669"/>
    <property type="project" value="UniProtKB-KW"/>
</dbReference>
<evidence type="ECO:0000313" key="6">
    <source>
        <dbReference type="EMBL" id="MCL7026926.1"/>
    </source>
</evidence>
<dbReference type="InterPro" id="IPR037196">
    <property type="entry name" value="HSP90_C"/>
</dbReference>
<keyword evidence="2" id="KW-0547">Nucleotide-binding</keyword>
<organism evidence="6 7">
    <name type="scientific">Papaver nudicaule</name>
    <name type="common">Iceland poppy</name>
    <dbReference type="NCBI Taxonomy" id="74823"/>
    <lineage>
        <taxon>Eukaryota</taxon>
        <taxon>Viridiplantae</taxon>
        <taxon>Streptophyta</taxon>
        <taxon>Embryophyta</taxon>
        <taxon>Tracheophyta</taxon>
        <taxon>Spermatophyta</taxon>
        <taxon>Magnoliopsida</taxon>
        <taxon>Ranunculales</taxon>
        <taxon>Papaveraceae</taxon>
        <taxon>Papaveroideae</taxon>
        <taxon>Papaver</taxon>
    </lineage>
</organism>
<gene>
    <name evidence="6" type="ORF">MKW94_013569</name>
</gene>
<feature type="region of interest" description="Disordered" evidence="5">
    <location>
        <begin position="391"/>
        <end position="410"/>
    </location>
</feature>
<evidence type="ECO:0000256" key="1">
    <source>
        <dbReference type="ARBA" id="ARBA00008239"/>
    </source>
</evidence>
<dbReference type="Gene3D" id="3.40.50.11260">
    <property type="match status" value="1"/>
</dbReference>
<dbReference type="Proteomes" id="UP001177140">
    <property type="component" value="Unassembled WGS sequence"/>
</dbReference>
<dbReference type="Pfam" id="PF00183">
    <property type="entry name" value="HSP90"/>
    <property type="match status" value="2"/>
</dbReference>
<evidence type="ECO:0000256" key="5">
    <source>
        <dbReference type="SAM" id="MobiDB-lite"/>
    </source>
</evidence>
<dbReference type="GO" id="GO:0051082">
    <property type="term" value="F:unfolded protein binding"/>
    <property type="evidence" value="ECO:0007669"/>
    <property type="project" value="InterPro"/>
</dbReference>
<sequence length="410" mass="47691">MEALAAGADGSMIGQYGVGFYPAYLAADKVIVTTKHDFLGRGTKITLGLKDDQLEYLEERRLEDLVKKLSEFISYPISMWTEKIRSDDKDEEKKKKTIKEVSYEWAVMSKQKPHWMKEARSDHKGRVCRLLLESHQRLGGAFGSEQIKLYFCRVFIMENFENISSEYLIFVKGFVDSKELHLNIAREMLKQNKIKFLELFFEIAETKEDYNKFCESFSKNLKLGIHEDFIIKSKIADLLRNHSTKSGDGMTSLKDYVTRMKEAKAIVNSPFIERLKKRGYMVIAVNDYAVGRMKNYEGMKLVSATKEGLKLEESEDEKKKAYKLKEKFEGLCKVIKEVLGDRVEKVVIFERVLESLCFGYWRVWLGLLPWRELRRLKIWRNSSMHFVPGDCSRKGKGSESFPETERTTNS</sequence>